<evidence type="ECO:0000313" key="2">
    <source>
        <dbReference type="Proteomes" id="UP001638806"/>
    </source>
</evidence>
<protein>
    <submittedName>
        <fullName evidence="1">Uncharacterized protein</fullName>
    </submittedName>
</protein>
<sequence length="104" mass="11550">MSREPRKQQDRRAHLHMHCCENRYPTAGKLDEERRQVTVRPVMKATLDPSTSRSTTGPRPVRLHRASQHKTQNGIPRVHAPGGSSSDYYQSGPAPSAALPAIDA</sequence>
<accession>A0ACC4E3M6</accession>
<dbReference type="EMBL" id="JBGNUJ010000003">
    <property type="protein sequence ID" value="KAL3962838.1"/>
    <property type="molecule type" value="Genomic_DNA"/>
</dbReference>
<reference evidence="1" key="1">
    <citation type="submission" date="2024-12" db="EMBL/GenBank/DDBJ databases">
        <title>Comparative genomics and development of molecular markers within Purpureocillium lilacinum and among Purpureocillium species.</title>
        <authorList>
            <person name="Yeh Z.-Y."/>
            <person name="Ni N.-T."/>
            <person name="Lo P.-H."/>
            <person name="Mushyakhwo K."/>
            <person name="Lin C.-F."/>
            <person name="Nai Y.-S."/>
        </authorList>
    </citation>
    <scope>NUCLEOTIDE SEQUENCE</scope>
    <source>
        <strain evidence="1">NCHU-NPUST-175</strain>
    </source>
</reference>
<proteinExistence type="predicted"/>
<dbReference type="Proteomes" id="UP001638806">
    <property type="component" value="Unassembled WGS sequence"/>
</dbReference>
<comment type="caution">
    <text evidence="1">The sequence shown here is derived from an EMBL/GenBank/DDBJ whole genome shotgun (WGS) entry which is preliminary data.</text>
</comment>
<keyword evidence="2" id="KW-1185">Reference proteome</keyword>
<evidence type="ECO:0000313" key="1">
    <source>
        <dbReference type="EMBL" id="KAL3962838.1"/>
    </source>
</evidence>
<name>A0ACC4E3M6_PURLI</name>
<gene>
    <name evidence="1" type="ORF">ACCO45_004361</name>
</gene>
<organism evidence="1 2">
    <name type="scientific">Purpureocillium lilacinum</name>
    <name type="common">Paecilomyces lilacinus</name>
    <dbReference type="NCBI Taxonomy" id="33203"/>
    <lineage>
        <taxon>Eukaryota</taxon>
        <taxon>Fungi</taxon>
        <taxon>Dikarya</taxon>
        <taxon>Ascomycota</taxon>
        <taxon>Pezizomycotina</taxon>
        <taxon>Sordariomycetes</taxon>
        <taxon>Hypocreomycetidae</taxon>
        <taxon>Hypocreales</taxon>
        <taxon>Ophiocordycipitaceae</taxon>
        <taxon>Purpureocillium</taxon>
    </lineage>
</organism>